<feature type="domain" description="Radical SAM core" evidence="7">
    <location>
        <begin position="20"/>
        <end position="237"/>
    </location>
</feature>
<keyword evidence="4" id="KW-0479">Metal-binding</keyword>
<comment type="caution">
    <text evidence="8">The sequence shown here is derived from an EMBL/GenBank/DDBJ whole genome shotgun (WGS) entry which is preliminary data.</text>
</comment>
<evidence type="ECO:0000259" key="7">
    <source>
        <dbReference type="PROSITE" id="PS51918"/>
    </source>
</evidence>
<dbReference type="InterPro" id="IPR013785">
    <property type="entry name" value="Aldolase_TIM"/>
</dbReference>
<dbReference type="Pfam" id="PF13186">
    <property type="entry name" value="SPASM"/>
    <property type="match status" value="1"/>
</dbReference>
<evidence type="ECO:0000256" key="5">
    <source>
        <dbReference type="ARBA" id="ARBA00023004"/>
    </source>
</evidence>
<dbReference type="PANTHER" id="PTHR11228:SF7">
    <property type="entry name" value="PQQA PEPTIDE CYCLASE"/>
    <property type="match status" value="1"/>
</dbReference>
<dbReference type="GO" id="GO:0051539">
    <property type="term" value="F:4 iron, 4 sulfur cluster binding"/>
    <property type="evidence" value="ECO:0007669"/>
    <property type="project" value="UniProtKB-KW"/>
</dbReference>
<dbReference type="SFLD" id="SFLDS00029">
    <property type="entry name" value="Radical_SAM"/>
    <property type="match status" value="1"/>
</dbReference>
<evidence type="ECO:0000313" key="9">
    <source>
        <dbReference type="Proteomes" id="UP000187408"/>
    </source>
</evidence>
<dbReference type="InterPro" id="IPR050377">
    <property type="entry name" value="Radical_SAM_PqqE_MftC-like"/>
</dbReference>
<evidence type="ECO:0000256" key="1">
    <source>
        <dbReference type="ARBA" id="ARBA00001966"/>
    </source>
</evidence>
<keyword evidence="9" id="KW-1185">Reference proteome</keyword>
<dbReference type="Pfam" id="PF04055">
    <property type="entry name" value="Radical_SAM"/>
    <property type="match status" value="1"/>
</dbReference>
<dbReference type="InterPro" id="IPR006638">
    <property type="entry name" value="Elp3/MiaA/NifB-like_rSAM"/>
</dbReference>
<dbReference type="GO" id="GO:0046872">
    <property type="term" value="F:metal ion binding"/>
    <property type="evidence" value="ECO:0007669"/>
    <property type="project" value="UniProtKB-KW"/>
</dbReference>
<protein>
    <recommendedName>
        <fullName evidence="7">Radical SAM core domain-containing protein</fullName>
    </recommendedName>
</protein>
<evidence type="ECO:0000313" key="8">
    <source>
        <dbReference type="EMBL" id="OMH40871.1"/>
    </source>
</evidence>
<comment type="cofactor">
    <cofactor evidence="1">
        <name>[4Fe-4S] cluster</name>
        <dbReference type="ChEBI" id="CHEBI:49883"/>
    </cofactor>
</comment>
<evidence type="ECO:0000256" key="3">
    <source>
        <dbReference type="ARBA" id="ARBA00022691"/>
    </source>
</evidence>
<dbReference type="InterPro" id="IPR017200">
    <property type="entry name" value="PqqE-like"/>
</dbReference>
<sequence length="399" mass="45534">MAINLEYIFDNDTVGLGCFSYLPGEFVWACTNECNLECKHCSIESGHGRKWADELTTEEAKSLIMDIWEHFGPVKFAITGGEPLLREDIYDIIKFAFENTRMQLVMATNGTLLNKENIKKLLDAGMWRVGVSIDGVGEKHDEIRGLKGCFETVYHNLKLAKKMGLRFQFHTTVSKLNKDEIPAIIDLAEELGTYRIYFVFLITTGRGKNLPDLTPEEAREVFEYIYERQKTSNVWLKPICAPCYTTWLKDKMTEEYKEGKINVFPRVKPIGCPAGITRFHILPNGDVWPCAYVPMKVGNIREKKLSKIAIDTPDFKAIKLARGFNPDVYGFDEIKNPVKLEELKEAFKKEYGYEPELGGICRDCEYKQECGGCRARGYAKTGSFLGEDIMCPLKNIEEK</sequence>
<evidence type="ECO:0000256" key="4">
    <source>
        <dbReference type="ARBA" id="ARBA00022723"/>
    </source>
</evidence>
<dbReference type="OrthoDB" id="9782387at2"/>
<dbReference type="CDD" id="cd21123">
    <property type="entry name" value="SPASM_MftC-like"/>
    <property type="match status" value="1"/>
</dbReference>
<accession>A0A1R1MM27</accession>
<evidence type="ECO:0000256" key="6">
    <source>
        <dbReference type="ARBA" id="ARBA00023014"/>
    </source>
</evidence>
<reference evidence="8 9" key="1">
    <citation type="submission" date="2016-10" db="EMBL/GenBank/DDBJ databases">
        <title>Genome sequence of a sulfur-reducing bacterium Desulfurobacterium indicum K6013.</title>
        <authorList>
            <person name="Cao J."/>
            <person name="Shao Z."/>
            <person name="Alain K."/>
            <person name="Jebbar M."/>
        </authorList>
    </citation>
    <scope>NUCLEOTIDE SEQUENCE [LARGE SCALE GENOMIC DNA]</scope>
    <source>
        <strain evidence="8 9">K6013</strain>
    </source>
</reference>
<organism evidence="8 9">
    <name type="scientific">Desulfurobacterium indicum</name>
    <dbReference type="NCBI Taxonomy" id="1914305"/>
    <lineage>
        <taxon>Bacteria</taxon>
        <taxon>Pseudomonadati</taxon>
        <taxon>Aquificota</taxon>
        <taxon>Aquificia</taxon>
        <taxon>Desulfurobacteriales</taxon>
        <taxon>Desulfurobacteriaceae</taxon>
        <taxon>Desulfurobacterium</taxon>
    </lineage>
</organism>
<dbReference type="STRING" id="1914305.BLW93_02870"/>
<dbReference type="AlphaFoldDB" id="A0A1R1MM27"/>
<dbReference type="PROSITE" id="PS51918">
    <property type="entry name" value="RADICAL_SAM"/>
    <property type="match status" value="1"/>
</dbReference>
<dbReference type="SUPFAM" id="SSF102114">
    <property type="entry name" value="Radical SAM enzymes"/>
    <property type="match status" value="1"/>
</dbReference>
<dbReference type="Proteomes" id="UP000187408">
    <property type="component" value="Unassembled WGS sequence"/>
</dbReference>
<dbReference type="InterPro" id="IPR023885">
    <property type="entry name" value="4Fe4S-binding_SPASM_dom"/>
</dbReference>
<keyword evidence="5" id="KW-0408">Iron</keyword>
<dbReference type="CDD" id="cd01335">
    <property type="entry name" value="Radical_SAM"/>
    <property type="match status" value="1"/>
</dbReference>
<evidence type="ECO:0000256" key="2">
    <source>
        <dbReference type="ARBA" id="ARBA00022485"/>
    </source>
</evidence>
<name>A0A1R1MM27_9BACT</name>
<proteinExistence type="predicted"/>
<keyword evidence="3" id="KW-0949">S-adenosyl-L-methionine</keyword>
<dbReference type="GO" id="GO:0003824">
    <property type="term" value="F:catalytic activity"/>
    <property type="evidence" value="ECO:0007669"/>
    <property type="project" value="InterPro"/>
</dbReference>
<dbReference type="SFLD" id="SFLDG01386">
    <property type="entry name" value="main_SPASM_domain-containing"/>
    <property type="match status" value="1"/>
</dbReference>
<dbReference type="EMBL" id="MOEN01000007">
    <property type="protein sequence ID" value="OMH40871.1"/>
    <property type="molecule type" value="Genomic_DNA"/>
</dbReference>
<dbReference type="RefSeq" id="WP_076712610.1">
    <property type="nucleotide sequence ID" value="NZ_MOEN01000007.1"/>
</dbReference>
<dbReference type="SMART" id="SM00729">
    <property type="entry name" value="Elp3"/>
    <property type="match status" value="1"/>
</dbReference>
<dbReference type="PIRSF" id="PIRSF037420">
    <property type="entry name" value="PQQ_syn_pqqE"/>
    <property type="match status" value="1"/>
</dbReference>
<dbReference type="SFLD" id="SFLDG01067">
    <property type="entry name" value="SPASM/twitch_domain_containing"/>
    <property type="match status" value="1"/>
</dbReference>
<dbReference type="InterPro" id="IPR007197">
    <property type="entry name" value="rSAM"/>
</dbReference>
<keyword evidence="6" id="KW-0411">Iron-sulfur</keyword>
<keyword evidence="2" id="KW-0004">4Fe-4S</keyword>
<gene>
    <name evidence="8" type="ORF">BLW93_02870</name>
</gene>
<dbReference type="Gene3D" id="3.20.20.70">
    <property type="entry name" value="Aldolase class I"/>
    <property type="match status" value="1"/>
</dbReference>
<dbReference type="PANTHER" id="PTHR11228">
    <property type="entry name" value="RADICAL SAM DOMAIN PROTEIN"/>
    <property type="match status" value="1"/>
</dbReference>
<dbReference type="InterPro" id="IPR058240">
    <property type="entry name" value="rSAM_sf"/>
</dbReference>